<keyword evidence="1" id="KW-0472">Membrane</keyword>
<proteinExistence type="predicted"/>
<dbReference type="PANTHER" id="PTHR42109:SF2">
    <property type="entry name" value="INTEGRAL MEMBRANE PROTEIN"/>
    <property type="match status" value="1"/>
</dbReference>
<keyword evidence="4" id="KW-1185">Reference proteome</keyword>
<feature type="transmembrane region" description="Helical" evidence="1">
    <location>
        <begin position="159"/>
        <end position="180"/>
    </location>
</feature>
<dbReference type="Pfam" id="PF24800">
    <property type="entry name" value="DUF7702"/>
    <property type="match status" value="1"/>
</dbReference>
<feature type="transmembrane region" description="Helical" evidence="1">
    <location>
        <begin position="122"/>
        <end position="139"/>
    </location>
</feature>
<dbReference type="AlphaFoldDB" id="A0A9P6C1S3"/>
<comment type="caution">
    <text evidence="3">The sequence shown here is derived from an EMBL/GenBank/DDBJ whole genome shotgun (WGS) entry which is preliminary data.</text>
</comment>
<feature type="transmembrane region" description="Helical" evidence="1">
    <location>
        <begin position="232"/>
        <end position="251"/>
    </location>
</feature>
<feature type="transmembrane region" description="Helical" evidence="1">
    <location>
        <begin position="6"/>
        <end position="27"/>
    </location>
</feature>
<organism evidence="3 4">
    <name type="scientific">Macrolepiota fuliginosa MF-IS2</name>
    <dbReference type="NCBI Taxonomy" id="1400762"/>
    <lineage>
        <taxon>Eukaryota</taxon>
        <taxon>Fungi</taxon>
        <taxon>Dikarya</taxon>
        <taxon>Basidiomycota</taxon>
        <taxon>Agaricomycotina</taxon>
        <taxon>Agaricomycetes</taxon>
        <taxon>Agaricomycetidae</taxon>
        <taxon>Agaricales</taxon>
        <taxon>Agaricineae</taxon>
        <taxon>Agaricaceae</taxon>
        <taxon>Macrolepiota</taxon>
    </lineage>
</organism>
<evidence type="ECO:0000256" key="1">
    <source>
        <dbReference type="SAM" id="Phobius"/>
    </source>
</evidence>
<evidence type="ECO:0000313" key="3">
    <source>
        <dbReference type="EMBL" id="KAF9445824.1"/>
    </source>
</evidence>
<evidence type="ECO:0000259" key="2">
    <source>
        <dbReference type="Pfam" id="PF24800"/>
    </source>
</evidence>
<evidence type="ECO:0000313" key="4">
    <source>
        <dbReference type="Proteomes" id="UP000807342"/>
    </source>
</evidence>
<name>A0A9P6C1S3_9AGAR</name>
<dbReference type="InterPro" id="IPR056119">
    <property type="entry name" value="DUF7702"/>
</dbReference>
<feature type="transmembrane region" description="Helical" evidence="1">
    <location>
        <begin position="75"/>
        <end position="97"/>
    </location>
</feature>
<sequence length="278" mass="30346">MSTSPASFLGIESLPAAIVFTVAYVPLSGLFIWRAATRFNFVFVYLIIFCLIRTAAFAMRAALAGSTSAAQNTSLLIADLVLFGAGFAGLLFSLFSLESDREQVVGSNFNHPVLNLLRHRRVLHLFIGGAVALTITGSVKLSSDSASSRNTGSTLRTAGVWLIFAITVVGVLRAAALIHYDRLRSMTVKHSSVFDRHASTILGVISLLFLVRMIYSVITISKRQHEDSWYPLSAFTEFLCVCLFATPGLVLSRAELQEKDVELKGYYNQPHVAPPTIV</sequence>
<feature type="transmembrane region" description="Helical" evidence="1">
    <location>
        <begin position="201"/>
        <end position="220"/>
    </location>
</feature>
<feature type="transmembrane region" description="Helical" evidence="1">
    <location>
        <begin position="39"/>
        <end position="63"/>
    </location>
</feature>
<dbReference type="PANTHER" id="PTHR42109">
    <property type="entry name" value="UNPLACED GENOMIC SCAFFOLD UM_SCAF_CONTIG_1.265, WHOLE GENOME SHOTGUN SEQUENCE"/>
    <property type="match status" value="1"/>
</dbReference>
<reference evidence="3" key="1">
    <citation type="submission" date="2020-11" db="EMBL/GenBank/DDBJ databases">
        <authorList>
            <consortium name="DOE Joint Genome Institute"/>
            <person name="Ahrendt S."/>
            <person name="Riley R."/>
            <person name="Andreopoulos W."/>
            <person name="Labutti K."/>
            <person name="Pangilinan J."/>
            <person name="Ruiz-Duenas F.J."/>
            <person name="Barrasa J.M."/>
            <person name="Sanchez-Garcia M."/>
            <person name="Camarero S."/>
            <person name="Miyauchi S."/>
            <person name="Serrano A."/>
            <person name="Linde D."/>
            <person name="Babiker R."/>
            <person name="Drula E."/>
            <person name="Ayuso-Fernandez I."/>
            <person name="Pacheco R."/>
            <person name="Padilla G."/>
            <person name="Ferreira P."/>
            <person name="Barriuso J."/>
            <person name="Kellner H."/>
            <person name="Castanera R."/>
            <person name="Alfaro M."/>
            <person name="Ramirez L."/>
            <person name="Pisabarro A.G."/>
            <person name="Kuo A."/>
            <person name="Tritt A."/>
            <person name="Lipzen A."/>
            <person name="He G."/>
            <person name="Yan M."/>
            <person name="Ng V."/>
            <person name="Cullen D."/>
            <person name="Martin F."/>
            <person name="Rosso M.-N."/>
            <person name="Henrissat B."/>
            <person name="Hibbett D."/>
            <person name="Martinez A.T."/>
            <person name="Grigoriev I.V."/>
        </authorList>
    </citation>
    <scope>NUCLEOTIDE SEQUENCE</scope>
    <source>
        <strain evidence="3">MF-IS2</strain>
    </source>
</reference>
<protein>
    <recommendedName>
        <fullName evidence="2">DUF7702 domain-containing protein</fullName>
    </recommendedName>
</protein>
<dbReference type="EMBL" id="MU151279">
    <property type="protein sequence ID" value="KAF9445824.1"/>
    <property type="molecule type" value="Genomic_DNA"/>
</dbReference>
<gene>
    <name evidence="3" type="ORF">P691DRAFT_805100</name>
</gene>
<keyword evidence="1" id="KW-1133">Transmembrane helix</keyword>
<dbReference type="Proteomes" id="UP000807342">
    <property type="component" value="Unassembled WGS sequence"/>
</dbReference>
<feature type="domain" description="DUF7702" evidence="2">
    <location>
        <begin position="18"/>
        <end position="226"/>
    </location>
</feature>
<dbReference type="OrthoDB" id="5389493at2759"/>
<accession>A0A9P6C1S3</accession>
<keyword evidence="1" id="KW-0812">Transmembrane</keyword>